<dbReference type="eggNOG" id="ENOG5031KSI">
    <property type="taxonomic scope" value="Bacteria"/>
</dbReference>
<keyword evidence="2" id="KW-1185">Reference proteome</keyword>
<protein>
    <submittedName>
        <fullName evidence="1">Uncharacterized protein</fullName>
    </submittedName>
</protein>
<dbReference type="EMBL" id="CP001875">
    <property type="protein sequence ID" value="ADD77460.1"/>
    <property type="molecule type" value="Genomic_DNA"/>
</dbReference>
<dbReference type="Proteomes" id="UP000001702">
    <property type="component" value="Chromosome"/>
</dbReference>
<evidence type="ECO:0000313" key="1">
    <source>
        <dbReference type="EMBL" id="ADD77460.1"/>
    </source>
</evidence>
<sequence length="112" mass="12670">MLRVNVISLFTHPLVKMKYLIQTLLANSNSGEQIKYEIYSDVQGSDSLSKIPEGTCRVISYKLVKGSIQLLDDDLDLQALFDANRPAQGVFYPDGPHRVNLEMLVDYLHKQS</sequence>
<gene>
    <name evidence="1" type="ordered locus">PANA_2293</name>
</gene>
<organism evidence="1 2">
    <name type="scientific">Pantoea ananatis (strain LMG 20103)</name>
    <dbReference type="NCBI Taxonomy" id="706191"/>
    <lineage>
        <taxon>Bacteria</taxon>
        <taxon>Pseudomonadati</taxon>
        <taxon>Pseudomonadota</taxon>
        <taxon>Gammaproteobacteria</taxon>
        <taxon>Enterobacterales</taxon>
        <taxon>Erwiniaceae</taxon>
        <taxon>Pantoea</taxon>
    </lineage>
</organism>
<dbReference type="HOGENOM" id="CLU_2143403_0_0_6"/>
<reference evidence="1 2" key="1">
    <citation type="journal article" date="2010" name="J. Bacteriol.">
        <title>Genome sequence of Pantoea ananatis LMG20103, the causative agent of Eucalyptus blight and dieback.</title>
        <authorList>
            <person name="De Maayer P."/>
            <person name="Chan W.Y."/>
            <person name="Venter S.N."/>
            <person name="Toth I.K."/>
            <person name="Birch P.R."/>
            <person name="Joubert F."/>
            <person name="Coutinho T.A."/>
        </authorList>
    </citation>
    <scope>NUCLEOTIDE SEQUENCE [LARGE SCALE GENOMIC DNA]</scope>
    <source>
        <strain evidence="1 2">LMG 20103</strain>
    </source>
</reference>
<name>D4GH13_PANAM</name>
<dbReference type="AlphaFoldDB" id="D4GH13"/>
<evidence type="ECO:0000313" key="2">
    <source>
        <dbReference type="Proteomes" id="UP000001702"/>
    </source>
</evidence>
<accession>D4GH13</accession>
<proteinExistence type="predicted"/>
<dbReference type="KEGG" id="pam:PANA_2293"/>